<dbReference type="InterPro" id="IPR038726">
    <property type="entry name" value="PDDEXK_AddAB-type"/>
</dbReference>
<dbReference type="AlphaFoldDB" id="A0A3D6BW62"/>
<proteinExistence type="predicted"/>
<feature type="domain" description="PD-(D/E)XK endonuclease-like" evidence="1">
    <location>
        <begin position="113"/>
        <end position="220"/>
    </location>
</feature>
<accession>A0A3D6BW62</accession>
<dbReference type="PANTHER" id="PTHR31340">
    <property type="entry name" value="MITOCHONDRIAL GENOME MAINTENANCE EXONUCLEASE 1"/>
    <property type="match status" value="1"/>
</dbReference>
<dbReference type="InterPro" id="IPR011604">
    <property type="entry name" value="PDDEXK-like_dom_sf"/>
</dbReference>
<dbReference type="Gene3D" id="3.90.320.10">
    <property type="match status" value="1"/>
</dbReference>
<sequence length="230" mass="26639">MNTINTFEHGEIKWKPNYGIELKTVNENGRKYVTPKGKFSSITTILGHRDRYKWAAWRKKIGAEEANRITRHATTRGTKVHSLAEDYLNNVEIDTKGEMPHHVQSFNVIKNVCDEHIGKVYAQEVPLYSIDLKTAGRVDCIGEFDGELSIIDFKTSGRIKEESEISNYFMQECAYAHMFEEGTGVPIHQLVTIMVVDNDPNPIVFKQRYETWIDKLREEIKYYYDDINGL</sequence>
<name>A0A3D6BW62_9FLAO</name>
<evidence type="ECO:0000259" key="1">
    <source>
        <dbReference type="Pfam" id="PF12705"/>
    </source>
</evidence>
<protein>
    <recommendedName>
        <fullName evidence="1">PD-(D/E)XK endonuclease-like domain-containing protein</fullName>
    </recommendedName>
</protein>
<dbReference type="Pfam" id="PF12705">
    <property type="entry name" value="PDDEXK_1"/>
    <property type="match status" value="1"/>
</dbReference>
<organism evidence="2 3">
    <name type="scientific">Xanthomarina gelatinilytica</name>
    <dbReference type="NCBI Taxonomy" id="1137281"/>
    <lineage>
        <taxon>Bacteria</taxon>
        <taxon>Pseudomonadati</taxon>
        <taxon>Bacteroidota</taxon>
        <taxon>Flavobacteriia</taxon>
        <taxon>Flavobacteriales</taxon>
        <taxon>Flavobacteriaceae</taxon>
        <taxon>Xanthomarina</taxon>
    </lineage>
</organism>
<comment type="caution">
    <text evidence="2">The sequence shown here is derived from an EMBL/GenBank/DDBJ whole genome shotgun (WGS) entry which is preliminary data.</text>
</comment>
<dbReference type="EMBL" id="DPRK01000206">
    <property type="protein sequence ID" value="HCY82439.1"/>
    <property type="molecule type" value="Genomic_DNA"/>
</dbReference>
<dbReference type="Proteomes" id="UP000263268">
    <property type="component" value="Unassembled WGS sequence"/>
</dbReference>
<evidence type="ECO:0000313" key="3">
    <source>
        <dbReference type="Proteomes" id="UP000263268"/>
    </source>
</evidence>
<dbReference type="PANTHER" id="PTHR31340:SF3">
    <property type="entry name" value="MITOCHONDRIAL GENOME MAINTENANCE EXONUCLEASE 1"/>
    <property type="match status" value="1"/>
</dbReference>
<reference evidence="2 3" key="1">
    <citation type="journal article" date="2018" name="Nat. Biotechnol.">
        <title>A standardized bacterial taxonomy based on genome phylogeny substantially revises the tree of life.</title>
        <authorList>
            <person name="Parks D.H."/>
            <person name="Chuvochina M."/>
            <person name="Waite D.W."/>
            <person name="Rinke C."/>
            <person name="Skarshewski A."/>
            <person name="Chaumeil P.A."/>
            <person name="Hugenholtz P."/>
        </authorList>
    </citation>
    <scope>NUCLEOTIDE SEQUENCE [LARGE SCALE GENOMIC DNA]</scope>
    <source>
        <strain evidence="2">UBA10227</strain>
    </source>
</reference>
<evidence type="ECO:0000313" key="2">
    <source>
        <dbReference type="EMBL" id="HCY82439.1"/>
    </source>
</evidence>
<gene>
    <name evidence="2" type="ORF">DHV22_12990</name>
</gene>